<dbReference type="Pfam" id="PF01314">
    <property type="entry name" value="AFOR_C"/>
    <property type="match status" value="1"/>
</dbReference>
<dbReference type="SMART" id="SM00790">
    <property type="entry name" value="AFOR_N"/>
    <property type="match status" value="1"/>
</dbReference>
<dbReference type="Gene3D" id="3.60.9.10">
    <property type="entry name" value="Aldehyde ferredoxin oxidoreductase, N-terminal domain"/>
    <property type="match status" value="1"/>
</dbReference>
<dbReference type="InterPro" id="IPR051919">
    <property type="entry name" value="W-dependent_AOR"/>
</dbReference>
<dbReference type="InterPro" id="IPR013983">
    <property type="entry name" value="Ald_Fedxn_OxRdtase_N"/>
</dbReference>
<dbReference type="InterPro" id="IPR036021">
    <property type="entry name" value="Tungsten_al_ferr_oxy-like_C"/>
</dbReference>
<evidence type="ECO:0000256" key="3">
    <source>
        <dbReference type="ARBA" id="ARBA00022485"/>
    </source>
</evidence>
<feature type="domain" description="Aldehyde ferredoxin oxidoreductase N-terminal" evidence="7">
    <location>
        <begin position="10"/>
        <end position="222"/>
    </location>
</feature>
<dbReference type="SUPFAM" id="SSF56228">
    <property type="entry name" value="Aldehyde ferredoxin oxidoreductase, N-terminal domain"/>
    <property type="match status" value="1"/>
</dbReference>
<evidence type="ECO:0000256" key="2">
    <source>
        <dbReference type="ARBA" id="ARBA00011032"/>
    </source>
</evidence>
<gene>
    <name evidence="8" type="ORF">LARV_00253</name>
</gene>
<comment type="similarity">
    <text evidence="2">Belongs to the AOR/FOR family.</text>
</comment>
<comment type="cofactor">
    <cofactor evidence="1">
        <name>[4Fe-4S] cluster</name>
        <dbReference type="ChEBI" id="CHEBI:49883"/>
    </cofactor>
</comment>
<dbReference type="GO" id="GO:0046872">
    <property type="term" value="F:metal ion binding"/>
    <property type="evidence" value="ECO:0007669"/>
    <property type="project" value="UniProtKB-KW"/>
</dbReference>
<dbReference type="OrthoDB" id="9761837at2"/>
<name>A0A0S7BFR3_9CHLR</name>
<dbReference type="GO" id="GO:0051539">
    <property type="term" value="F:4 iron, 4 sulfur cluster binding"/>
    <property type="evidence" value="ECO:0007669"/>
    <property type="project" value="UniProtKB-KW"/>
</dbReference>
<dbReference type="Pfam" id="PF02730">
    <property type="entry name" value="AFOR_N"/>
    <property type="match status" value="1"/>
</dbReference>
<reference evidence="8" key="1">
    <citation type="submission" date="2015-07" db="EMBL/GenBank/DDBJ databases">
        <title>Draft Genome Sequences of Anaerolinea thermolimosa IMO-1, Bellilinea caldifistulae GOMI-1, Leptolinea tardivitalis YMTK-2, Levilinea saccharolytica KIBI-1,Longilinea arvoryzae KOME-1, Previously Described as Members of the Anaerolineaceae (Chloroflexi).</title>
        <authorList>
            <person name="Sekiguchi Y."/>
            <person name="Ohashi A."/>
            <person name="Matsuura N."/>
            <person name="Tourlousse M.D."/>
        </authorList>
    </citation>
    <scope>NUCLEOTIDE SEQUENCE [LARGE SCALE GENOMIC DNA]</scope>
    <source>
        <strain evidence="8">KOME-1</strain>
    </source>
</reference>
<keyword evidence="5" id="KW-0408">Iron</keyword>
<dbReference type="RefSeq" id="WP_075071932.1">
    <property type="nucleotide sequence ID" value="NZ_DF967972.1"/>
</dbReference>
<dbReference type="EMBL" id="DF967972">
    <property type="protein sequence ID" value="GAP12517.1"/>
    <property type="molecule type" value="Genomic_DNA"/>
</dbReference>
<dbReference type="SUPFAM" id="SSF48310">
    <property type="entry name" value="Aldehyde ferredoxin oxidoreductase, C-terminal domains"/>
    <property type="match status" value="1"/>
</dbReference>
<accession>A0A0S7BFR3</accession>
<dbReference type="GO" id="GO:0009055">
    <property type="term" value="F:electron transfer activity"/>
    <property type="evidence" value="ECO:0007669"/>
    <property type="project" value="InterPro"/>
</dbReference>
<dbReference type="InterPro" id="IPR013984">
    <property type="entry name" value="Ald_Fedxn_OxRdtase_dom2"/>
</dbReference>
<evidence type="ECO:0000313" key="9">
    <source>
        <dbReference type="Proteomes" id="UP000055060"/>
    </source>
</evidence>
<dbReference type="Gene3D" id="1.10.569.10">
    <property type="entry name" value="Aldehyde Ferredoxin Oxidoreductase Protein, subunit A, domain 2"/>
    <property type="match status" value="1"/>
</dbReference>
<dbReference type="STRING" id="360412.LARV_00253"/>
<proteinExistence type="inferred from homology"/>
<keyword evidence="6" id="KW-0411">Iron-sulfur</keyword>
<organism evidence="8">
    <name type="scientific">Longilinea arvoryzae</name>
    <dbReference type="NCBI Taxonomy" id="360412"/>
    <lineage>
        <taxon>Bacteria</taxon>
        <taxon>Bacillati</taxon>
        <taxon>Chloroflexota</taxon>
        <taxon>Anaerolineae</taxon>
        <taxon>Anaerolineales</taxon>
        <taxon>Anaerolineaceae</taxon>
        <taxon>Longilinea</taxon>
    </lineage>
</organism>
<evidence type="ECO:0000256" key="5">
    <source>
        <dbReference type="ARBA" id="ARBA00023004"/>
    </source>
</evidence>
<sequence>MTYPIIQREMTVHLNNGNWYARPLEDADILGPVDYGWHRYNLYPDSFTFGEGLLAGSSIPGSRRLVVSAWSPQWDGFYVSSLGGAAYVFHGVGVNYIALRNRAETPSVLLLNHKNGEIQCRIEPVDVDSLWVGYADPDGERLTGFFALQQALFDRYASEYQTDKVRIMAVGPAARHTREGAIGSSPVRKGALTAVTDWAGRGGLGSRLLQYHNIAAIVFGGEWEDPDLRDSSEIDAYFIEHFGKKTIQTDLAATEKYRYVPQFDTGGTFGVNMRELNERILSFNYTSIYADEDSRLRQHKNFILDHYLAQFNEETIKPRKFQHCGEPCAVVCKKLNGRYKKDYEPYHALGPQCGVFDQRAAEQLNDFVEGMGYDAIEAGCTLAWILELISQGLIPPEDFGFPARQELRFDYTDDPQKFDVVADSARNAEYAIQVTAQVLTDPRCAIFRQGIRAAAAALDKKYKIRSRDRAVYLAHGENGYMTPNQYWVPGMFSPMPMMGKYFVYYGVDFLDPYTLGRKNVERMTYELFNENSGICRFHRKWSELITDEILTAHYDLKVDYKAHQFELAKDINHREGPKVAMWESERVVDLILGYLEQWERVGLKNPALDEWLARFRADKFTAAQAYWREVRRGIEAAFADGPAAIPEQLTPGQQAGNKPT</sequence>
<evidence type="ECO:0000256" key="1">
    <source>
        <dbReference type="ARBA" id="ARBA00001966"/>
    </source>
</evidence>
<dbReference type="AlphaFoldDB" id="A0A0S7BFR3"/>
<keyword evidence="3" id="KW-0004">4Fe-4S</keyword>
<dbReference type="InterPro" id="IPR001203">
    <property type="entry name" value="OxRdtase_Ald_Fedxn_C"/>
</dbReference>
<dbReference type="PANTHER" id="PTHR30038">
    <property type="entry name" value="ALDEHYDE FERREDOXIN OXIDOREDUCTASE"/>
    <property type="match status" value="1"/>
</dbReference>
<keyword evidence="9" id="KW-1185">Reference proteome</keyword>
<dbReference type="InterPro" id="IPR036503">
    <property type="entry name" value="Ald_Fedxn_OxRdtase_N_sf"/>
</dbReference>
<evidence type="ECO:0000256" key="6">
    <source>
        <dbReference type="ARBA" id="ARBA00023014"/>
    </source>
</evidence>
<evidence type="ECO:0000259" key="7">
    <source>
        <dbReference type="SMART" id="SM00790"/>
    </source>
</evidence>
<evidence type="ECO:0000256" key="4">
    <source>
        <dbReference type="ARBA" id="ARBA00022723"/>
    </source>
</evidence>
<dbReference type="Proteomes" id="UP000055060">
    <property type="component" value="Unassembled WGS sequence"/>
</dbReference>
<protein>
    <submittedName>
        <fullName evidence="8">Glyceraldehyde-3-phosphate ferredoxin oxidoreductase</fullName>
    </submittedName>
</protein>
<keyword evidence="4" id="KW-0479">Metal-binding</keyword>
<evidence type="ECO:0000313" key="8">
    <source>
        <dbReference type="EMBL" id="GAP12517.1"/>
    </source>
</evidence>
<dbReference type="GO" id="GO:0016625">
    <property type="term" value="F:oxidoreductase activity, acting on the aldehyde or oxo group of donors, iron-sulfur protein as acceptor"/>
    <property type="evidence" value="ECO:0007669"/>
    <property type="project" value="InterPro"/>
</dbReference>
<dbReference type="PANTHER" id="PTHR30038:SF7">
    <property type="entry name" value="TUNGSTEN-CONTAINING GLYCERALDEHYDE-3-PHOSPHATE:FERREDOXIN OXIDOREDUCTASE"/>
    <property type="match status" value="1"/>
</dbReference>